<dbReference type="Gene3D" id="1.10.10.60">
    <property type="entry name" value="Homeodomain-like"/>
    <property type="match status" value="1"/>
</dbReference>
<sequence length="288" mass="33172">MKKGIQLFDWQKYLKSGNITSIGDDIILLERPIMESMFDYPFKVDMITAFIGLSGRIEGSINLKHYVSVAPCLTIILPGQILQHGYMSDDFTGLFISMSKKFINSLNLGSSTVLFMSISENPVVSLSEKDLQSTVTFYNMLKDTIERTDNPYRMETVKFLTMAFFFGTSYQFHKKNNDDRSKSKHEIMFDKFLGLVRQHYKHERSIGFYGDILCLTPKYLSTLIKANTGTTANDWIGRYVILEAEALLKSTNMTIQQISDDLNFPSQSFFGKYFKRHTGMSPREYRNK</sequence>
<evidence type="ECO:0000313" key="6">
    <source>
        <dbReference type="Proteomes" id="UP000184480"/>
    </source>
</evidence>
<accession>A0A1M5IBV7</accession>
<dbReference type="GO" id="GO:0003700">
    <property type="term" value="F:DNA-binding transcription factor activity"/>
    <property type="evidence" value="ECO:0007669"/>
    <property type="project" value="InterPro"/>
</dbReference>
<keyword evidence="3" id="KW-0804">Transcription</keyword>
<protein>
    <submittedName>
        <fullName evidence="5">Transcriptional regulator, AraC family</fullName>
    </submittedName>
</protein>
<dbReference type="PANTHER" id="PTHR43280">
    <property type="entry name" value="ARAC-FAMILY TRANSCRIPTIONAL REGULATOR"/>
    <property type="match status" value="1"/>
</dbReference>
<reference evidence="6" key="1">
    <citation type="submission" date="2016-11" db="EMBL/GenBank/DDBJ databases">
        <authorList>
            <person name="Varghese N."/>
            <person name="Submissions S."/>
        </authorList>
    </citation>
    <scope>NUCLEOTIDE SEQUENCE [LARGE SCALE GENOMIC DNA]</scope>
    <source>
        <strain evidence="6">DSM 27370</strain>
    </source>
</reference>
<evidence type="ECO:0000256" key="2">
    <source>
        <dbReference type="ARBA" id="ARBA00023125"/>
    </source>
</evidence>
<dbReference type="GO" id="GO:0043565">
    <property type="term" value="F:sequence-specific DNA binding"/>
    <property type="evidence" value="ECO:0007669"/>
    <property type="project" value="InterPro"/>
</dbReference>
<evidence type="ECO:0000313" key="5">
    <source>
        <dbReference type="EMBL" id="SHG25705.1"/>
    </source>
</evidence>
<dbReference type="SUPFAM" id="SSF46689">
    <property type="entry name" value="Homeodomain-like"/>
    <property type="match status" value="1"/>
</dbReference>
<evidence type="ECO:0000259" key="4">
    <source>
        <dbReference type="PROSITE" id="PS01124"/>
    </source>
</evidence>
<feature type="domain" description="HTH araC/xylS-type" evidence="4">
    <location>
        <begin position="190"/>
        <end position="288"/>
    </location>
</feature>
<keyword evidence="2" id="KW-0238">DNA-binding</keyword>
<gene>
    <name evidence="5" type="ORF">SAMN05444362_11923</name>
</gene>
<dbReference type="PROSITE" id="PS01124">
    <property type="entry name" value="HTH_ARAC_FAMILY_2"/>
    <property type="match status" value="1"/>
</dbReference>
<dbReference type="InterPro" id="IPR009057">
    <property type="entry name" value="Homeodomain-like_sf"/>
</dbReference>
<dbReference type="SMART" id="SM00342">
    <property type="entry name" value="HTH_ARAC"/>
    <property type="match status" value="1"/>
</dbReference>
<dbReference type="Proteomes" id="UP000184480">
    <property type="component" value="Unassembled WGS sequence"/>
</dbReference>
<dbReference type="RefSeq" id="WP_062178732.1">
    <property type="nucleotide sequence ID" value="NZ_BBXL01000005.1"/>
</dbReference>
<keyword evidence="6" id="KW-1185">Reference proteome</keyword>
<dbReference type="Pfam" id="PF12833">
    <property type="entry name" value="HTH_18"/>
    <property type="match status" value="1"/>
</dbReference>
<dbReference type="STRING" id="1346286.SAMN05444362_11923"/>
<dbReference type="EMBL" id="FQUC01000019">
    <property type="protein sequence ID" value="SHG25705.1"/>
    <property type="molecule type" value="Genomic_DNA"/>
</dbReference>
<dbReference type="InterPro" id="IPR018060">
    <property type="entry name" value="HTH_AraC"/>
</dbReference>
<keyword evidence="1" id="KW-0805">Transcription regulation</keyword>
<dbReference type="PANTHER" id="PTHR43280:SF32">
    <property type="entry name" value="TRANSCRIPTIONAL REGULATORY PROTEIN"/>
    <property type="match status" value="1"/>
</dbReference>
<dbReference type="OrthoDB" id="1096411at2"/>
<evidence type="ECO:0000256" key="1">
    <source>
        <dbReference type="ARBA" id="ARBA00023015"/>
    </source>
</evidence>
<proteinExistence type="predicted"/>
<name>A0A1M5IBV7_9BACT</name>
<evidence type="ECO:0000256" key="3">
    <source>
        <dbReference type="ARBA" id="ARBA00023163"/>
    </source>
</evidence>
<organism evidence="5 6">
    <name type="scientific">Dysgonomonas macrotermitis</name>
    <dbReference type="NCBI Taxonomy" id="1346286"/>
    <lineage>
        <taxon>Bacteria</taxon>
        <taxon>Pseudomonadati</taxon>
        <taxon>Bacteroidota</taxon>
        <taxon>Bacteroidia</taxon>
        <taxon>Bacteroidales</taxon>
        <taxon>Dysgonomonadaceae</taxon>
        <taxon>Dysgonomonas</taxon>
    </lineage>
</organism>
<dbReference type="AlphaFoldDB" id="A0A1M5IBV7"/>